<protein>
    <recommendedName>
        <fullName evidence="13">Cathepsin L</fullName>
    </recommendedName>
</protein>
<dbReference type="Gene3D" id="1.10.287.2250">
    <property type="match status" value="1"/>
</dbReference>
<evidence type="ECO:0000259" key="10">
    <source>
        <dbReference type="SMART" id="SM00848"/>
    </source>
</evidence>
<name>A0ABD0KDR9_9CAEN</name>
<feature type="domain" description="Peptidase C1A papain C-terminal" evidence="9">
    <location>
        <begin position="98"/>
        <end position="313"/>
    </location>
</feature>
<evidence type="ECO:0000256" key="1">
    <source>
        <dbReference type="ARBA" id="ARBA00008455"/>
    </source>
</evidence>
<reference evidence="11 12" key="1">
    <citation type="journal article" date="2023" name="Sci. Data">
        <title>Genome assembly of the Korean intertidal mud-creeper Batillaria attramentaria.</title>
        <authorList>
            <person name="Patra A.K."/>
            <person name="Ho P.T."/>
            <person name="Jun S."/>
            <person name="Lee S.J."/>
            <person name="Kim Y."/>
            <person name="Won Y.J."/>
        </authorList>
    </citation>
    <scope>NUCLEOTIDE SEQUENCE [LARGE SCALE GENOMIC DNA]</scope>
    <source>
        <strain evidence="11">Wonlab-2016</strain>
    </source>
</reference>
<dbReference type="Proteomes" id="UP001519460">
    <property type="component" value="Unassembled WGS sequence"/>
</dbReference>
<dbReference type="PROSITE" id="PS00139">
    <property type="entry name" value="THIOL_PROTEASE_CYS"/>
    <property type="match status" value="1"/>
</dbReference>
<evidence type="ECO:0000313" key="12">
    <source>
        <dbReference type="Proteomes" id="UP001519460"/>
    </source>
</evidence>
<feature type="chain" id="PRO_5044747299" description="Cathepsin L" evidence="8">
    <location>
        <begin position="17"/>
        <end position="314"/>
    </location>
</feature>
<dbReference type="InterPro" id="IPR000668">
    <property type="entry name" value="Peptidase_C1A_C"/>
</dbReference>
<feature type="domain" description="Cathepsin propeptide inhibitor" evidence="10">
    <location>
        <begin position="23"/>
        <end position="82"/>
    </location>
</feature>
<dbReference type="InterPro" id="IPR038765">
    <property type="entry name" value="Papain-like_cys_pep_sf"/>
</dbReference>
<dbReference type="InterPro" id="IPR025660">
    <property type="entry name" value="Pept_his_AS"/>
</dbReference>
<evidence type="ECO:0000259" key="9">
    <source>
        <dbReference type="SMART" id="SM00645"/>
    </source>
</evidence>
<dbReference type="CDD" id="cd02248">
    <property type="entry name" value="Peptidase_C1A"/>
    <property type="match status" value="1"/>
</dbReference>
<dbReference type="InterPro" id="IPR013128">
    <property type="entry name" value="Peptidase_C1A"/>
</dbReference>
<keyword evidence="3 8" id="KW-0732">Signal</keyword>
<evidence type="ECO:0008006" key="13">
    <source>
        <dbReference type="Google" id="ProtNLM"/>
    </source>
</evidence>
<proteinExistence type="inferred from homology"/>
<dbReference type="EMBL" id="JACVVK020000200">
    <property type="protein sequence ID" value="KAK7485062.1"/>
    <property type="molecule type" value="Genomic_DNA"/>
</dbReference>
<dbReference type="InterPro" id="IPR013201">
    <property type="entry name" value="Prot_inhib_I29"/>
</dbReference>
<organism evidence="11 12">
    <name type="scientific">Batillaria attramentaria</name>
    <dbReference type="NCBI Taxonomy" id="370345"/>
    <lineage>
        <taxon>Eukaryota</taxon>
        <taxon>Metazoa</taxon>
        <taxon>Spiralia</taxon>
        <taxon>Lophotrochozoa</taxon>
        <taxon>Mollusca</taxon>
        <taxon>Gastropoda</taxon>
        <taxon>Caenogastropoda</taxon>
        <taxon>Sorbeoconcha</taxon>
        <taxon>Cerithioidea</taxon>
        <taxon>Batillariidae</taxon>
        <taxon>Batillaria</taxon>
    </lineage>
</organism>
<dbReference type="FunFam" id="2.40.50.170:FF:000001">
    <property type="entry name" value="Cathepsin L1"/>
    <property type="match status" value="1"/>
</dbReference>
<dbReference type="SMART" id="SM00848">
    <property type="entry name" value="Inhibitor_I29"/>
    <property type="match status" value="1"/>
</dbReference>
<evidence type="ECO:0000256" key="3">
    <source>
        <dbReference type="ARBA" id="ARBA00022729"/>
    </source>
</evidence>
<dbReference type="Gene3D" id="2.40.50.170">
    <property type="entry name" value="Cysteine proteinases. Chain C"/>
    <property type="match status" value="1"/>
</dbReference>
<dbReference type="GO" id="GO:0012505">
    <property type="term" value="C:endomembrane system"/>
    <property type="evidence" value="ECO:0007669"/>
    <property type="project" value="UniProtKB-ARBA"/>
</dbReference>
<evidence type="ECO:0000256" key="4">
    <source>
        <dbReference type="ARBA" id="ARBA00022801"/>
    </source>
</evidence>
<keyword evidence="6" id="KW-0865">Zymogen</keyword>
<dbReference type="GO" id="GO:0008234">
    <property type="term" value="F:cysteine-type peptidase activity"/>
    <property type="evidence" value="ECO:0007669"/>
    <property type="project" value="UniProtKB-KW"/>
</dbReference>
<evidence type="ECO:0000256" key="2">
    <source>
        <dbReference type="ARBA" id="ARBA00022670"/>
    </source>
</evidence>
<dbReference type="InterPro" id="IPR000169">
    <property type="entry name" value="Pept_cys_AS"/>
</dbReference>
<keyword evidence="12" id="KW-1185">Reference proteome</keyword>
<gene>
    <name evidence="11" type="ORF">BaRGS_00023701</name>
</gene>
<comment type="caution">
    <text evidence="11">The sequence shown here is derived from an EMBL/GenBank/DDBJ whole genome shotgun (WGS) entry which is preliminary data.</text>
</comment>
<dbReference type="PROSITE" id="PS00640">
    <property type="entry name" value="THIOL_PROTEASE_ASN"/>
    <property type="match status" value="1"/>
</dbReference>
<evidence type="ECO:0000256" key="6">
    <source>
        <dbReference type="ARBA" id="ARBA00023145"/>
    </source>
</evidence>
<dbReference type="Pfam" id="PF00112">
    <property type="entry name" value="Peptidase_C1"/>
    <property type="match status" value="1"/>
</dbReference>
<dbReference type="Gene3D" id="3.90.70.10">
    <property type="entry name" value="Cysteine proteinases"/>
    <property type="match status" value="1"/>
</dbReference>
<dbReference type="SUPFAM" id="SSF54001">
    <property type="entry name" value="Cysteine proteinases"/>
    <property type="match status" value="1"/>
</dbReference>
<dbReference type="GO" id="GO:0031410">
    <property type="term" value="C:cytoplasmic vesicle"/>
    <property type="evidence" value="ECO:0007669"/>
    <property type="project" value="UniProtKB-ARBA"/>
</dbReference>
<keyword evidence="4" id="KW-0378">Hydrolase</keyword>
<comment type="similarity">
    <text evidence="1">Belongs to the peptidase C1 family.</text>
</comment>
<dbReference type="InterPro" id="IPR039417">
    <property type="entry name" value="Peptidase_C1A_papain-like"/>
</dbReference>
<dbReference type="SMART" id="SM00645">
    <property type="entry name" value="Pept_C1"/>
    <property type="match status" value="1"/>
</dbReference>
<sequence length="314" mass="34852">MLRAIVALSAVALCLGSPLDSEWEQYKSQYNRRYTGLDEAVRKAVFAGNLAYIQRHNAEADTGLHTFWLGIGPFTDMYNASATYSGEVYVPTIPDGREPAKVDWRKKGYVTPVKNQGQCGSCWAFSTTGSLEGQHFKKTQKLVSLSEQNLVDCSKKEGNLGCMGGLMDQAFKYIKKNGGIDTEASYPYRAHNEKCSFKKQDVGATLKSWKDIEKGNEKALEKAVAEIGPISVAIDAGHESFQHYKKGVYNEPKCSSKKLDHGVLAVGYGVEEQKDYWIVKNSWGPEWGEKGYILMSRNKNNQCGIATQASYPIV</sequence>
<dbReference type="InterPro" id="IPR025661">
    <property type="entry name" value="Pept_asp_AS"/>
</dbReference>
<dbReference type="PROSITE" id="PS00639">
    <property type="entry name" value="THIOL_PROTEASE_HIS"/>
    <property type="match status" value="1"/>
</dbReference>
<keyword evidence="2" id="KW-0645">Protease</keyword>
<dbReference type="AlphaFoldDB" id="A0ABD0KDR9"/>
<keyword evidence="5" id="KW-0788">Thiol protease</keyword>
<keyword evidence="7" id="KW-1015">Disulfide bond</keyword>
<dbReference type="PRINTS" id="PR00705">
    <property type="entry name" value="PAPAIN"/>
</dbReference>
<dbReference type="GO" id="GO:0006508">
    <property type="term" value="P:proteolysis"/>
    <property type="evidence" value="ECO:0007669"/>
    <property type="project" value="UniProtKB-KW"/>
</dbReference>
<feature type="signal peptide" evidence="8">
    <location>
        <begin position="1"/>
        <end position="16"/>
    </location>
</feature>
<evidence type="ECO:0000256" key="7">
    <source>
        <dbReference type="ARBA" id="ARBA00023157"/>
    </source>
</evidence>
<dbReference type="Pfam" id="PF08246">
    <property type="entry name" value="Inhibitor_I29"/>
    <property type="match status" value="1"/>
</dbReference>
<dbReference type="PANTHER" id="PTHR12411">
    <property type="entry name" value="CYSTEINE PROTEASE FAMILY C1-RELATED"/>
    <property type="match status" value="1"/>
</dbReference>
<evidence type="ECO:0000313" key="11">
    <source>
        <dbReference type="EMBL" id="KAK7485062.1"/>
    </source>
</evidence>
<evidence type="ECO:0000256" key="5">
    <source>
        <dbReference type="ARBA" id="ARBA00022807"/>
    </source>
</evidence>
<accession>A0ABD0KDR9</accession>
<evidence type="ECO:0000256" key="8">
    <source>
        <dbReference type="SAM" id="SignalP"/>
    </source>
</evidence>
<dbReference type="GO" id="GO:0005767">
    <property type="term" value="C:secondary lysosome"/>
    <property type="evidence" value="ECO:0007669"/>
    <property type="project" value="UniProtKB-ARBA"/>
</dbReference>
<dbReference type="FunFam" id="3.90.70.10:FF:000006">
    <property type="entry name" value="Cathepsin S"/>
    <property type="match status" value="1"/>
</dbReference>